<dbReference type="Pfam" id="PF01850">
    <property type="entry name" value="PIN"/>
    <property type="match status" value="1"/>
</dbReference>
<evidence type="ECO:0000313" key="2">
    <source>
        <dbReference type="EMBL" id="EMB31707.1"/>
    </source>
</evidence>
<feature type="domain" description="PIN" evidence="1">
    <location>
        <begin position="3"/>
        <end position="118"/>
    </location>
</feature>
<reference evidence="2" key="1">
    <citation type="submission" date="2012-01" db="EMBL/GenBank/DDBJ databases">
        <title>The Genome Sequence of Treponema denticola H-22.</title>
        <authorList>
            <consortium name="The Broad Institute Genome Sequencing Platform"/>
            <person name="Earl A."/>
            <person name="Ward D."/>
            <person name="Feldgarden M."/>
            <person name="Gevers D."/>
            <person name="Blanton J.M."/>
            <person name="Fenno C.J."/>
            <person name="Baranova O.V."/>
            <person name="Mathney J."/>
            <person name="Dewhirst F.E."/>
            <person name="Izard J."/>
            <person name="Young S.K."/>
            <person name="Zeng Q."/>
            <person name="Gargeya S."/>
            <person name="Fitzgerald M."/>
            <person name="Haas B."/>
            <person name="Abouelleil A."/>
            <person name="Alvarado L."/>
            <person name="Arachchi H.M."/>
            <person name="Berlin A."/>
            <person name="Chapman S.B."/>
            <person name="Gearin G."/>
            <person name="Goldberg J."/>
            <person name="Griggs A."/>
            <person name="Gujja S."/>
            <person name="Hansen M."/>
            <person name="Heiman D."/>
            <person name="Howarth C."/>
            <person name="Larimer J."/>
            <person name="Lui A."/>
            <person name="MacDonald P.J.P."/>
            <person name="McCowen C."/>
            <person name="Montmayeur A."/>
            <person name="Murphy C."/>
            <person name="Neiman D."/>
            <person name="Pearson M."/>
            <person name="Priest M."/>
            <person name="Roberts A."/>
            <person name="Saif S."/>
            <person name="Shea T."/>
            <person name="Sisk P."/>
            <person name="Stolte C."/>
            <person name="Sykes S."/>
            <person name="Wortman J."/>
            <person name="Nusbaum C."/>
            <person name="Birren B."/>
        </authorList>
    </citation>
    <scope>NUCLEOTIDE SEQUENCE [LARGE SCALE GENOMIC DNA]</scope>
    <source>
        <strain evidence="2">H-22</strain>
    </source>
</reference>
<dbReference type="InterPro" id="IPR052919">
    <property type="entry name" value="TA_system_RNase"/>
</dbReference>
<evidence type="ECO:0000259" key="1">
    <source>
        <dbReference type="Pfam" id="PF01850"/>
    </source>
</evidence>
<dbReference type="HOGENOM" id="CLU_129890_0_1_12"/>
<sequence>MKYFLDTHALLWYLFDSENLSKTAKEIINNEFCYYSKVSLWEIAIKQTRNLLQYKNSIQDIIDACREEEFEELSVSGKSLELIKNLPDIHRDPFDRLLITMAQENNLTIVTKDTKIPLYDVKTVW</sequence>
<proteinExistence type="predicted"/>
<comment type="caution">
    <text evidence="2">The sequence shown here is derived from an EMBL/GenBank/DDBJ whole genome shotgun (WGS) entry which is preliminary data.</text>
</comment>
<dbReference type="Proteomes" id="UP000011705">
    <property type="component" value="Chromosome"/>
</dbReference>
<dbReference type="GeneID" id="2739664"/>
<dbReference type="RefSeq" id="WP_002669917.1">
    <property type="nucleotide sequence ID" value="NZ_CM001795.1"/>
</dbReference>
<gene>
    <name evidence="2" type="ORF">HMPREF9726_02087</name>
</gene>
<accession>A0A0E2E2T7</accession>
<dbReference type="Gene3D" id="3.40.50.1010">
    <property type="entry name" value="5'-nuclease"/>
    <property type="match status" value="1"/>
</dbReference>
<dbReference type="InterPro" id="IPR002716">
    <property type="entry name" value="PIN_dom"/>
</dbReference>
<dbReference type="CDD" id="cd09872">
    <property type="entry name" value="PIN_Sll0205-like"/>
    <property type="match status" value="1"/>
</dbReference>
<organism evidence="2">
    <name type="scientific">Treponema denticola H-22</name>
    <dbReference type="NCBI Taxonomy" id="999432"/>
    <lineage>
        <taxon>Bacteria</taxon>
        <taxon>Pseudomonadati</taxon>
        <taxon>Spirochaetota</taxon>
        <taxon>Spirochaetia</taxon>
        <taxon>Spirochaetales</taxon>
        <taxon>Treponemataceae</taxon>
        <taxon>Treponema</taxon>
    </lineage>
</organism>
<dbReference type="PATRIC" id="fig|999432.5.peg.2168"/>
<protein>
    <recommendedName>
        <fullName evidence="1">PIN domain-containing protein</fullName>
    </recommendedName>
</protein>
<dbReference type="InterPro" id="IPR029060">
    <property type="entry name" value="PIN-like_dom_sf"/>
</dbReference>
<dbReference type="PANTHER" id="PTHR36173">
    <property type="entry name" value="RIBONUCLEASE VAPC16-RELATED"/>
    <property type="match status" value="1"/>
</dbReference>
<dbReference type="EMBL" id="AGDV01000020">
    <property type="protein sequence ID" value="EMB31707.1"/>
    <property type="molecule type" value="Genomic_DNA"/>
</dbReference>
<dbReference type="AlphaFoldDB" id="A0A0E2E2T7"/>
<dbReference type="PANTHER" id="PTHR36173:SF2">
    <property type="entry name" value="RIBONUCLEASE VAPC16"/>
    <property type="match status" value="1"/>
</dbReference>
<dbReference type="SUPFAM" id="SSF88723">
    <property type="entry name" value="PIN domain-like"/>
    <property type="match status" value="1"/>
</dbReference>
<dbReference type="InterPro" id="IPR041705">
    <property type="entry name" value="PIN_Sll0205"/>
</dbReference>
<name>A0A0E2E2T7_TREDN</name>